<comment type="caution">
    <text evidence="1">The sequence shown here is derived from an EMBL/GenBank/DDBJ whole genome shotgun (WGS) entry which is preliminary data.</text>
</comment>
<name>A0A448WVA5_9PLAT</name>
<dbReference type="AlphaFoldDB" id="A0A448WVA5"/>
<reference evidence="1" key="1">
    <citation type="submission" date="2018-11" db="EMBL/GenBank/DDBJ databases">
        <authorList>
            <consortium name="Pathogen Informatics"/>
        </authorList>
    </citation>
    <scope>NUCLEOTIDE SEQUENCE</scope>
</reference>
<accession>A0A448WVA5</accession>
<proteinExistence type="predicted"/>
<evidence type="ECO:0000313" key="2">
    <source>
        <dbReference type="Proteomes" id="UP000784294"/>
    </source>
</evidence>
<organism evidence="1 2">
    <name type="scientific">Protopolystoma xenopodis</name>
    <dbReference type="NCBI Taxonomy" id="117903"/>
    <lineage>
        <taxon>Eukaryota</taxon>
        <taxon>Metazoa</taxon>
        <taxon>Spiralia</taxon>
        <taxon>Lophotrochozoa</taxon>
        <taxon>Platyhelminthes</taxon>
        <taxon>Monogenea</taxon>
        <taxon>Polyopisthocotylea</taxon>
        <taxon>Polystomatidea</taxon>
        <taxon>Polystomatidae</taxon>
        <taxon>Protopolystoma</taxon>
    </lineage>
</organism>
<sequence>MQADPQIKAYLLSTLDFLYAIASLPYILVDLSETYADQIAVTLHHSSHFDALHSPKTDAPTDFPLPSFALDSASTPVAHCTWRRFTSTARAVEGLRQPSLVVWSLDGGTDLGEAAAVQNSELPYCLVETGPKVDTPECVSLDSDHSSWQLQLLPITPTPSNQSNEHKSRPRLECNLKAALSALPNRVYAQMLEWAAHKSATNKASLVGGEGYNSPVPHSNAENTRVSGFVIIFTAAIPGLITLKLCVEGLALPSI</sequence>
<protein>
    <submittedName>
        <fullName evidence="1">Uncharacterized protein</fullName>
    </submittedName>
</protein>
<dbReference type="EMBL" id="CAAALY010049742">
    <property type="protein sequence ID" value="VEL21129.1"/>
    <property type="molecule type" value="Genomic_DNA"/>
</dbReference>
<evidence type="ECO:0000313" key="1">
    <source>
        <dbReference type="EMBL" id="VEL21129.1"/>
    </source>
</evidence>
<keyword evidence="2" id="KW-1185">Reference proteome</keyword>
<dbReference type="Proteomes" id="UP000784294">
    <property type="component" value="Unassembled WGS sequence"/>
</dbReference>
<gene>
    <name evidence="1" type="ORF">PXEA_LOCUS14569</name>
</gene>